<dbReference type="InterPro" id="IPR036866">
    <property type="entry name" value="RibonucZ/Hydroxyglut_hydro"/>
</dbReference>
<evidence type="ECO:0000259" key="1">
    <source>
        <dbReference type="Pfam" id="PF12706"/>
    </source>
</evidence>
<organism evidence="2 3">
    <name type="scientific">Sphingomonas lenta</name>
    <dbReference type="NCBI Taxonomy" id="1141887"/>
    <lineage>
        <taxon>Bacteria</taxon>
        <taxon>Pseudomonadati</taxon>
        <taxon>Pseudomonadota</taxon>
        <taxon>Alphaproteobacteria</taxon>
        <taxon>Sphingomonadales</taxon>
        <taxon>Sphingomonadaceae</taxon>
        <taxon>Sphingomonas</taxon>
    </lineage>
</organism>
<reference evidence="3" key="1">
    <citation type="submission" date="2017-09" db="EMBL/GenBank/DDBJ databases">
        <authorList>
            <person name="Feng G."/>
            <person name="Zhu H."/>
        </authorList>
    </citation>
    <scope>NUCLEOTIDE SEQUENCE [LARGE SCALE GENOMIC DNA]</scope>
    <source>
        <strain evidence="3">1PNM-20</strain>
    </source>
</reference>
<dbReference type="GO" id="GO:0008270">
    <property type="term" value="F:zinc ion binding"/>
    <property type="evidence" value="ECO:0007669"/>
    <property type="project" value="InterPro"/>
</dbReference>
<dbReference type="EMBL" id="NSLI01000009">
    <property type="protein sequence ID" value="PAX06301.1"/>
    <property type="molecule type" value="Genomic_DNA"/>
</dbReference>
<dbReference type="GO" id="GO:0005737">
    <property type="term" value="C:cytoplasm"/>
    <property type="evidence" value="ECO:0007669"/>
    <property type="project" value="TreeGrafter"/>
</dbReference>
<accession>A0A2A2SBA0</accession>
<dbReference type="OrthoDB" id="9805728at2"/>
<dbReference type="PANTHER" id="PTHR15032">
    <property type="entry name" value="N-ACYL-PHOSPHATIDYLETHANOLAMINE-HYDROLYZING PHOSPHOLIPASE D"/>
    <property type="match status" value="1"/>
</dbReference>
<dbReference type="SUPFAM" id="SSF56281">
    <property type="entry name" value="Metallo-hydrolase/oxidoreductase"/>
    <property type="match status" value="1"/>
</dbReference>
<dbReference type="InterPro" id="IPR001279">
    <property type="entry name" value="Metallo-B-lactamas"/>
</dbReference>
<dbReference type="Proteomes" id="UP000218151">
    <property type="component" value="Unassembled WGS sequence"/>
</dbReference>
<dbReference type="PIRSF" id="PIRSF038896">
    <property type="entry name" value="NAPE-PLD"/>
    <property type="match status" value="1"/>
</dbReference>
<evidence type="ECO:0000313" key="3">
    <source>
        <dbReference type="Proteomes" id="UP000218151"/>
    </source>
</evidence>
<dbReference type="Pfam" id="PF12706">
    <property type="entry name" value="Lactamase_B_2"/>
    <property type="match status" value="1"/>
</dbReference>
<keyword evidence="3" id="KW-1185">Reference proteome</keyword>
<comment type="caution">
    <text evidence="2">The sequence shown here is derived from an EMBL/GenBank/DDBJ whole genome shotgun (WGS) entry which is preliminary data.</text>
</comment>
<dbReference type="InterPro" id="IPR024884">
    <property type="entry name" value="NAPE-PLD"/>
</dbReference>
<dbReference type="GO" id="GO:0070290">
    <property type="term" value="F:N-acylphosphatidylethanolamine-specific phospholipase D activity"/>
    <property type="evidence" value="ECO:0007669"/>
    <property type="project" value="InterPro"/>
</dbReference>
<sequence>MPRNRYYAGPPSDHFDGLRFFNPGQPSTDRSFGQLLRWQLGGGRARWPLAVEVRQVKPELCVDGLAVTMIGHASVLIQVAGQNILVDPVWSERASPVSWAGPKRVARPGVALHDLPPIDAVLVTHNHYDHMDMPTLRRLHAAHRPRIVTALGNDAIIGAAVPGANTVALDWHDAHELRKGVGITAVPAHHWSARRGGDRRMALWCGFVIRTPEHLVYVVGDTGYGDGAIFRDIRTRYGAPDVAIIPIGAYEPRWFMRDQHVDPDEAVRIMLDCGAAQALGVHWGTFQLTNEGRDAPRHALTSALLARGIKPARFLAMKPGDSWQSSEAKEN</sequence>
<dbReference type="PANTHER" id="PTHR15032:SF4">
    <property type="entry name" value="N-ACYL-PHOSPHATIDYLETHANOLAMINE-HYDROLYZING PHOSPHOLIPASE D"/>
    <property type="match status" value="1"/>
</dbReference>
<protein>
    <recommendedName>
        <fullName evidence="1">Metallo-beta-lactamase domain-containing protein</fullName>
    </recommendedName>
</protein>
<name>A0A2A2SBA0_9SPHN</name>
<feature type="domain" description="Metallo-beta-lactamase" evidence="1">
    <location>
        <begin position="83"/>
        <end position="283"/>
    </location>
</feature>
<dbReference type="AlphaFoldDB" id="A0A2A2SBA0"/>
<evidence type="ECO:0000313" key="2">
    <source>
        <dbReference type="EMBL" id="PAX06301.1"/>
    </source>
</evidence>
<proteinExistence type="predicted"/>
<dbReference type="RefSeq" id="WP_095999783.1">
    <property type="nucleotide sequence ID" value="NZ_NSLI01000009.1"/>
</dbReference>
<gene>
    <name evidence="2" type="ORF">CKY28_18020</name>
</gene>
<dbReference type="Gene3D" id="3.60.15.10">
    <property type="entry name" value="Ribonuclease Z/Hydroxyacylglutathione hydrolase-like"/>
    <property type="match status" value="1"/>
</dbReference>